<evidence type="ECO:0000256" key="1">
    <source>
        <dbReference type="SAM" id="SignalP"/>
    </source>
</evidence>
<keyword evidence="1" id="KW-0732">Signal</keyword>
<proteinExistence type="predicted"/>
<feature type="signal peptide" evidence="1">
    <location>
        <begin position="1"/>
        <end position="31"/>
    </location>
</feature>
<evidence type="ECO:0000313" key="2">
    <source>
        <dbReference type="EMBL" id="TQK77259.1"/>
    </source>
</evidence>
<accession>A0A542SRL8</accession>
<dbReference type="AlphaFoldDB" id="A0A542SRL8"/>
<dbReference type="EMBL" id="VFNV01000001">
    <property type="protein sequence ID" value="TQK77259.1"/>
    <property type="molecule type" value="Genomic_DNA"/>
</dbReference>
<dbReference type="Proteomes" id="UP000316181">
    <property type="component" value="Unassembled WGS sequence"/>
</dbReference>
<comment type="caution">
    <text evidence="2">The sequence shown here is derived from an EMBL/GenBank/DDBJ whole genome shotgun (WGS) entry which is preliminary data.</text>
</comment>
<protein>
    <recommendedName>
        <fullName evidence="4">Ig-like domain-containing protein</fullName>
    </recommendedName>
</protein>
<evidence type="ECO:0008006" key="4">
    <source>
        <dbReference type="Google" id="ProtNLM"/>
    </source>
</evidence>
<organism evidence="2 3">
    <name type="scientific">Rarobacter incanus</name>
    <dbReference type="NCBI Taxonomy" id="153494"/>
    <lineage>
        <taxon>Bacteria</taxon>
        <taxon>Bacillati</taxon>
        <taxon>Actinomycetota</taxon>
        <taxon>Actinomycetes</taxon>
        <taxon>Micrococcales</taxon>
        <taxon>Rarobacteraceae</taxon>
        <taxon>Rarobacter</taxon>
    </lineage>
</organism>
<keyword evidence="3" id="KW-1185">Reference proteome</keyword>
<sequence>MTRIRLKSAAIALSLILAGGTVALGAPAAQAAGVGAFTSVTFPQAPKTVTLPADGSKYVPLNITFNGPAAQSDYSDSNGDGIKYASYFITADVSVVSSPDKSYVPKLYVSSRTSHTAGPGTDKFWQLELNQYKSPGVYRVDVNVKLSATTTANEDITVTKRGTLTITVNGSKSWAKQKTSFSSYLYVRKGRADTYLYTPEAYAGSKVRVYVKSKGKKKYKKIKKAFKLKRQSSSARAKLKLSGVKLPAKVKVKVAKSKHGPAYSYTAKYKKR</sequence>
<name>A0A542SRL8_9MICO</name>
<dbReference type="RefSeq" id="WP_142113112.1">
    <property type="nucleotide sequence ID" value="NZ_BAAATB010000006.1"/>
</dbReference>
<reference evidence="2 3" key="1">
    <citation type="submission" date="2019-06" db="EMBL/GenBank/DDBJ databases">
        <title>Sequencing the genomes of 1000 actinobacteria strains.</title>
        <authorList>
            <person name="Klenk H.-P."/>
        </authorList>
    </citation>
    <scope>NUCLEOTIDE SEQUENCE [LARGE SCALE GENOMIC DNA]</scope>
    <source>
        <strain evidence="2 3">DSM 10596</strain>
    </source>
</reference>
<feature type="chain" id="PRO_5021759605" description="Ig-like domain-containing protein" evidence="1">
    <location>
        <begin position="32"/>
        <end position="272"/>
    </location>
</feature>
<evidence type="ECO:0000313" key="3">
    <source>
        <dbReference type="Proteomes" id="UP000316181"/>
    </source>
</evidence>
<gene>
    <name evidence="2" type="ORF">FB389_1978</name>
</gene>